<feature type="compositionally biased region" description="Low complexity" evidence="1">
    <location>
        <begin position="461"/>
        <end position="479"/>
    </location>
</feature>
<feature type="compositionally biased region" description="Basic and acidic residues" evidence="1">
    <location>
        <begin position="278"/>
        <end position="288"/>
    </location>
</feature>
<dbReference type="EMBL" id="CP071462">
    <property type="protein sequence ID" value="QSX00983.1"/>
    <property type="molecule type" value="Genomic_DNA"/>
</dbReference>
<feature type="region of interest" description="Disordered" evidence="1">
    <location>
        <begin position="264"/>
        <end position="312"/>
    </location>
</feature>
<organism evidence="2 3">
    <name type="scientific">Haloterrigena alkaliphila</name>
    <dbReference type="NCBI Taxonomy" id="2816475"/>
    <lineage>
        <taxon>Archaea</taxon>
        <taxon>Methanobacteriati</taxon>
        <taxon>Methanobacteriota</taxon>
        <taxon>Stenosarchaea group</taxon>
        <taxon>Halobacteria</taxon>
        <taxon>Halobacteriales</taxon>
        <taxon>Natrialbaceae</taxon>
        <taxon>Haloterrigena</taxon>
    </lineage>
</organism>
<dbReference type="PROSITE" id="PS51257">
    <property type="entry name" value="PROKAR_LIPOPROTEIN"/>
    <property type="match status" value="1"/>
</dbReference>
<protein>
    <submittedName>
        <fullName evidence="2">Hvo_1808 family surface protein</fullName>
    </submittedName>
</protein>
<dbReference type="Proteomes" id="UP000663203">
    <property type="component" value="Chromosome"/>
</dbReference>
<accession>A0A8A2VKY4</accession>
<evidence type="ECO:0000313" key="3">
    <source>
        <dbReference type="Proteomes" id="UP000663203"/>
    </source>
</evidence>
<dbReference type="GeneID" id="63187340"/>
<dbReference type="RefSeq" id="WP_207290697.1">
    <property type="nucleotide sequence ID" value="NZ_CP071462.1"/>
</dbReference>
<dbReference type="KEGG" id="hakz:J0X25_08505"/>
<keyword evidence="3" id="KW-1185">Reference proteome</keyword>
<feature type="region of interest" description="Disordered" evidence="1">
    <location>
        <begin position="449"/>
        <end position="491"/>
    </location>
</feature>
<evidence type="ECO:0000256" key="1">
    <source>
        <dbReference type="SAM" id="MobiDB-lite"/>
    </source>
</evidence>
<name>A0A8A2VKY4_9EURY</name>
<reference evidence="2 3" key="1">
    <citation type="submission" date="2021-03" db="EMBL/GenBank/DDBJ databases">
        <title>Haloterrigena longa sp. nov. and Haloterrigena limicola sp. nov., extremely halophilic archaea isolated from a salt lake.</title>
        <authorList>
            <person name="Henglin C."/>
        </authorList>
    </citation>
    <scope>NUCLEOTIDE SEQUENCE [LARGE SCALE GENOMIC DNA]</scope>
    <source>
        <strain evidence="2 3">KZCA68</strain>
    </source>
</reference>
<dbReference type="NCBIfam" id="NF038145">
    <property type="entry name" value="Hvo_1808_fam"/>
    <property type="match status" value="1"/>
</dbReference>
<proteinExistence type="predicted"/>
<gene>
    <name evidence="2" type="ORF">J0X25_08505</name>
</gene>
<dbReference type="InterPro" id="IPR047792">
    <property type="entry name" value="Hvo_1808-like"/>
</dbReference>
<evidence type="ECO:0000313" key="2">
    <source>
        <dbReference type="EMBL" id="QSX00983.1"/>
    </source>
</evidence>
<sequence length="491" mass="52784">MHRSRLALFALIGLVVLSGCTLPGSSNHFDTDRELGSVGDYAHDDEFEFDAGDGLTESQLEAVKYRSMARIEVVRGLKFERDVDLEVISRAEYRDRRGGSEAASPFANEVWRGAFVVDGETDVNRAMDDLYGGSVVGYYVNDRIVIVADDADEIRIDRATLVHELVHALQDQHFGLARNGGTIDVRRAELGLIEGEASYVPHLYDRRCGEAWQCLPDYERPAGEVAPGESFNVGLFLSIYAPYAEGPTFVDALRERGDWAAVDRAHDERPASTSQLLHPERYPDDRPADVAISDRSSDDWEPIGPDGDPRTETVGEATLFASLWANGAVDRSLLEGGTDLSPYNYSHPATDGWAGDTIRVYRGDDGNRTGHVWTLAWQSDADAAAFADAYRTVLANRGATPVDDANASADGVYRIADGRPFAGAYRLTVDGDAVTIVGAPTVAGLEAIHGSETPSSSLGRTPATTPTLPASSPAPLSSSPAPPAATTPADG</sequence>
<dbReference type="AlphaFoldDB" id="A0A8A2VKY4"/>